<dbReference type="InterPro" id="IPR052022">
    <property type="entry name" value="26kDa_periplasmic_antigen"/>
</dbReference>
<dbReference type="Pfam" id="PF04402">
    <property type="entry name" value="SIMPL"/>
    <property type="match status" value="1"/>
</dbReference>
<dbReference type="InterPro" id="IPR007497">
    <property type="entry name" value="SIMPL/DUF541"/>
</dbReference>
<evidence type="ECO:0000313" key="3">
    <source>
        <dbReference type="Proteomes" id="UP000298213"/>
    </source>
</evidence>
<dbReference type="Gene3D" id="3.30.110.170">
    <property type="entry name" value="Protein of unknown function (DUF541), domain 1"/>
    <property type="match status" value="1"/>
</dbReference>
<feature type="chain" id="PRO_5021329056" evidence="1">
    <location>
        <begin position="23"/>
        <end position="237"/>
    </location>
</feature>
<proteinExistence type="predicted"/>
<feature type="signal peptide" evidence="1">
    <location>
        <begin position="1"/>
        <end position="22"/>
    </location>
</feature>
<evidence type="ECO:0000313" key="2">
    <source>
        <dbReference type="EMBL" id="TFI57520.1"/>
    </source>
</evidence>
<dbReference type="AlphaFoldDB" id="A0A4Y8ZNC9"/>
<gene>
    <name evidence="2" type="ORF">E2493_14675</name>
</gene>
<keyword evidence="1" id="KW-0732">Signal</keyword>
<accession>A0A4Y8ZNC9</accession>
<organism evidence="2 3">
    <name type="scientific">Sphingomonas parva</name>
    <dbReference type="NCBI Taxonomy" id="2555898"/>
    <lineage>
        <taxon>Bacteria</taxon>
        <taxon>Pseudomonadati</taxon>
        <taxon>Pseudomonadota</taxon>
        <taxon>Alphaproteobacteria</taxon>
        <taxon>Sphingomonadales</taxon>
        <taxon>Sphingomonadaceae</taxon>
        <taxon>Sphingomonas</taxon>
    </lineage>
</organism>
<dbReference type="Proteomes" id="UP000298213">
    <property type="component" value="Unassembled WGS sequence"/>
</dbReference>
<dbReference type="Gene3D" id="3.30.70.2970">
    <property type="entry name" value="Protein of unknown function (DUF541), domain 2"/>
    <property type="match status" value="1"/>
</dbReference>
<keyword evidence="3" id="KW-1185">Reference proteome</keyword>
<dbReference type="GO" id="GO:0006974">
    <property type="term" value="P:DNA damage response"/>
    <property type="evidence" value="ECO:0007669"/>
    <property type="project" value="TreeGrafter"/>
</dbReference>
<sequence length="237" mass="25100">MRSLLMASAVALSALPLADAHAQTALPVQTITGTRLDVVATGEVTRVPDIAQVSTGVITTAPTATAALEQNAAQMRRVRDALRRAGIADRDIQTSAINLYPDYRQDERGGNPQLIGYRAQNEVTVRFRDIANTGKILDALVAEGANQINGPMLSIDKPEAALDEARVKALANARARAELYARAAGKRVGRILSISESGGGIPGPVYGRVANMRAESTKIDPGEQSLSVSLTVSFELE</sequence>
<protein>
    <submittedName>
        <fullName evidence="2">DUF541 domain-containing protein</fullName>
    </submittedName>
</protein>
<name>A0A4Y8ZNC9_9SPHN</name>
<dbReference type="EMBL" id="SPDV01000030">
    <property type="protein sequence ID" value="TFI57520.1"/>
    <property type="molecule type" value="Genomic_DNA"/>
</dbReference>
<reference evidence="2 3" key="1">
    <citation type="submission" date="2019-03" db="EMBL/GenBank/DDBJ databases">
        <title>Genome sequence of Sphingomonas sp. 17J27-24.</title>
        <authorList>
            <person name="Kim M."/>
            <person name="Maeng S."/>
            <person name="Sathiyaraj S."/>
        </authorList>
    </citation>
    <scope>NUCLEOTIDE SEQUENCE [LARGE SCALE GENOMIC DNA]</scope>
    <source>
        <strain evidence="2 3">17J27-24</strain>
    </source>
</reference>
<dbReference type="PANTHER" id="PTHR34387">
    <property type="entry name" value="SLR1258 PROTEIN"/>
    <property type="match status" value="1"/>
</dbReference>
<dbReference type="PANTHER" id="PTHR34387:SF1">
    <property type="entry name" value="PERIPLASMIC IMMUNOGENIC PROTEIN"/>
    <property type="match status" value="1"/>
</dbReference>
<evidence type="ECO:0000256" key="1">
    <source>
        <dbReference type="SAM" id="SignalP"/>
    </source>
</evidence>
<comment type="caution">
    <text evidence="2">The sequence shown here is derived from an EMBL/GenBank/DDBJ whole genome shotgun (WGS) entry which is preliminary data.</text>
</comment>
<dbReference type="OrthoDB" id="9813144at2"/>